<evidence type="ECO:0000313" key="3">
    <source>
        <dbReference type="Proteomes" id="UP000236333"/>
    </source>
</evidence>
<protein>
    <submittedName>
        <fullName evidence="2">Uncharacterized protein</fullName>
    </submittedName>
</protein>
<feature type="non-terminal residue" evidence="2">
    <location>
        <position position="465"/>
    </location>
</feature>
<accession>A0A2J7ZM78</accession>
<gene>
    <name evidence="2" type="ORF">TSOC_012747</name>
</gene>
<sequence>MSLAHTSFDSTAPISSSRPEQASEAQRAHVEGGGAVVLAQGLLDEQRRGDAAHPLEALQPNELLFRNEVEVELDDGTWAEVSRQAGALHELNADQRQRGLGGPGAVGEAEGAAGKRAPLRLQVGGGRQAKRSAAPKGSGLAHDAHGKAALEHLERGLLEQELRAVTAKVRLDPRVKEEALRSCNLAEIYGGAATRRRQAPGADGTGASGAAAAAAPDVSAAALAPGRPLLPYDYQRLVAHPLFLEAMHGVLQVRETDTRSLLELYGDLAYADLERESVYDVSEANLLKLVRVLQLFLQLQQHQLEQSQGAAQLLREEAVETVGVLRMLPHLDVQGVAEGLGRLQADFYKVADADMDAMFAQQQQQGTQAQPRPGPPTHISGGGHSERAADAAAAAVAAEALRGTASGSLAAVPPRELHIEELRSHPHEFTDSQPNTCGGSIVVAMDDTDNSAVALEWVARHVYHP</sequence>
<organism evidence="2 3">
    <name type="scientific">Tetrabaena socialis</name>
    <dbReference type="NCBI Taxonomy" id="47790"/>
    <lineage>
        <taxon>Eukaryota</taxon>
        <taxon>Viridiplantae</taxon>
        <taxon>Chlorophyta</taxon>
        <taxon>core chlorophytes</taxon>
        <taxon>Chlorophyceae</taxon>
        <taxon>CS clade</taxon>
        <taxon>Chlamydomonadales</taxon>
        <taxon>Tetrabaenaceae</taxon>
        <taxon>Tetrabaena</taxon>
    </lineage>
</organism>
<dbReference type="Proteomes" id="UP000236333">
    <property type="component" value="Unassembled WGS sequence"/>
</dbReference>
<dbReference type="OrthoDB" id="515971at2759"/>
<name>A0A2J7ZM78_9CHLO</name>
<reference evidence="2 3" key="1">
    <citation type="journal article" date="2017" name="Mol. Biol. Evol.">
        <title>The 4-celled Tetrabaena socialis nuclear genome reveals the essential components for genetic control of cell number at the origin of multicellularity in the volvocine lineage.</title>
        <authorList>
            <person name="Featherston J."/>
            <person name="Arakaki Y."/>
            <person name="Hanschen E.R."/>
            <person name="Ferris P.J."/>
            <person name="Michod R.E."/>
            <person name="Olson B.J.S.C."/>
            <person name="Nozaki H."/>
            <person name="Durand P.M."/>
        </authorList>
    </citation>
    <scope>NUCLEOTIDE SEQUENCE [LARGE SCALE GENOMIC DNA]</scope>
    <source>
        <strain evidence="2 3">NIES-571</strain>
    </source>
</reference>
<feature type="region of interest" description="Disordered" evidence="1">
    <location>
        <begin position="1"/>
        <end position="30"/>
    </location>
</feature>
<comment type="caution">
    <text evidence="2">The sequence shown here is derived from an EMBL/GenBank/DDBJ whole genome shotgun (WGS) entry which is preliminary data.</text>
</comment>
<feature type="compositionally biased region" description="Low complexity" evidence="1">
    <location>
        <begin position="361"/>
        <end position="371"/>
    </location>
</feature>
<evidence type="ECO:0000256" key="1">
    <source>
        <dbReference type="SAM" id="MobiDB-lite"/>
    </source>
</evidence>
<feature type="compositionally biased region" description="Polar residues" evidence="1">
    <location>
        <begin position="1"/>
        <end position="24"/>
    </location>
</feature>
<proteinExistence type="predicted"/>
<evidence type="ECO:0000313" key="2">
    <source>
        <dbReference type="EMBL" id="PNH01373.1"/>
    </source>
</evidence>
<dbReference type="AlphaFoldDB" id="A0A2J7ZM78"/>
<dbReference type="EMBL" id="PGGS01000921">
    <property type="protein sequence ID" value="PNH01373.1"/>
    <property type="molecule type" value="Genomic_DNA"/>
</dbReference>
<keyword evidence="3" id="KW-1185">Reference proteome</keyword>
<feature type="region of interest" description="Disordered" evidence="1">
    <location>
        <begin position="361"/>
        <end position="390"/>
    </location>
</feature>